<evidence type="ECO:0000256" key="1">
    <source>
        <dbReference type="SAM" id="Coils"/>
    </source>
</evidence>
<keyword evidence="4" id="KW-1185">Reference proteome</keyword>
<reference evidence="4" key="1">
    <citation type="submission" date="2019-02" db="EMBL/GenBank/DDBJ databases">
        <title>Isolation and identification of novel species under the genus Muribaculum.</title>
        <authorList>
            <person name="Miyake S."/>
            <person name="Ding Y."/>
            <person name="Low A."/>
            <person name="Soh M."/>
            <person name="Seedorf H."/>
        </authorList>
    </citation>
    <scope>NUCLEOTIDE SEQUENCE [LARGE SCALE GENOMIC DNA]</scope>
    <source>
        <strain evidence="4">H5</strain>
    </source>
</reference>
<feature type="region of interest" description="Disordered" evidence="2">
    <location>
        <begin position="313"/>
        <end position="399"/>
    </location>
</feature>
<name>A0A4P7W0G8_9BACT</name>
<dbReference type="KEGG" id="ddb:E7747_02950"/>
<organism evidence="3 4">
    <name type="scientific">Duncaniella dubosii</name>
    <dbReference type="NCBI Taxonomy" id="2518971"/>
    <lineage>
        <taxon>Bacteria</taxon>
        <taxon>Pseudomonadati</taxon>
        <taxon>Bacteroidota</taxon>
        <taxon>Bacteroidia</taxon>
        <taxon>Bacteroidales</taxon>
        <taxon>Muribaculaceae</taxon>
        <taxon>Duncaniella</taxon>
    </lineage>
</organism>
<accession>A0A4P7W0G8</accession>
<proteinExistence type="predicted"/>
<evidence type="ECO:0000256" key="2">
    <source>
        <dbReference type="SAM" id="MobiDB-lite"/>
    </source>
</evidence>
<feature type="compositionally biased region" description="Basic and acidic residues" evidence="2">
    <location>
        <begin position="313"/>
        <end position="324"/>
    </location>
</feature>
<feature type="compositionally biased region" description="Basic and acidic residues" evidence="2">
    <location>
        <begin position="372"/>
        <end position="390"/>
    </location>
</feature>
<dbReference type="Proteomes" id="UP000297149">
    <property type="component" value="Chromosome"/>
</dbReference>
<feature type="compositionally biased region" description="Polar residues" evidence="2">
    <location>
        <begin position="360"/>
        <end position="371"/>
    </location>
</feature>
<evidence type="ECO:0000313" key="3">
    <source>
        <dbReference type="EMBL" id="QCD41356.1"/>
    </source>
</evidence>
<keyword evidence="1" id="KW-0175">Coiled coil</keyword>
<feature type="compositionally biased region" description="Basic residues" evidence="2">
    <location>
        <begin position="345"/>
        <end position="354"/>
    </location>
</feature>
<sequence length="399" mass="45659">MWEKEREELLKKIAELEGSENELSSIRDENRKLRLSADRQKHALLDRINDLEAQLTKQVQEKERFFSRKPSHDAEELAKATARVKGLEDESESLKAKNSELEIRGNELETRRNELEAKIKELEAEKADLILKSETQMATSTDIRPENDEKMSASEALISELKSKNSGLEAKVAELGTKIPLLETQNSALEQDNEAMAAECERLRGEVVRQLTLKEQLEVKCSMSDVMINDLRNQVAAMRKELERQQNGQEDVVGQIQEQLDRFEEIKARKDAKINELQESNASLHRTIETNLYNQANSEMKLRSEIKKLKAELARRDATPEEPRTYATGPVKLPAPSPESAKPAPAKRRGRPKKVRIDNNLDNTDWFSGKQQRNEDPDFGYHEPPRKPVNDNEAQLTLF</sequence>
<feature type="coiled-coil region" evidence="1">
    <location>
        <begin position="9"/>
        <end position="280"/>
    </location>
</feature>
<gene>
    <name evidence="3" type="ORF">E7747_02950</name>
</gene>
<evidence type="ECO:0000313" key="4">
    <source>
        <dbReference type="Proteomes" id="UP000297149"/>
    </source>
</evidence>
<protein>
    <submittedName>
        <fullName evidence="3">Uncharacterized protein</fullName>
    </submittedName>
</protein>
<dbReference type="Gene3D" id="1.10.287.1490">
    <property type="match status" value="1"/>
</dbReference>
<dbReference type="AlphaFoldDB" id="A0A4P7W0G8"/>
<dbReference type="EMBL" id="CP039396">
    <property type="protein sequence ID" value="QCD41356.1"/>
    <property type="molecule type" value="Genomic_DNA"/>
</dbReference>
<dbReference type="RefSeq" id="WP_136413997.1">
    <property type="nucleotide sequence ID" value="NZ_CP039396.1"/>
</dbReference>